<dbReference type="Pfam" id="PF13895">
    <property type="entry name" value="Ig_2"/>
    <property type="match status" value="1"/>
</dbReference>
<dbReference type="AlphaFoldDB" id="A0AA88PZ04"/>
<accession>A0AA88PZ04</accession>
<dbReference type="Proteomes" id="UP001187343">
    <property type="component" value="Unassembled WGS sequence"/>
</dbReference>
<reference evidence="3" key="1">
    <citation type="submission" date="2023-08" db="EMBL/GenBank/DDBJ databases">
        <title>Chromosome-level Genome Assembly of mud carp (Cirrhinus molitorella).</title>
        <authorList>
            <person name="Liu H."/>
        </authorList>
    </citation>
    <scope>NUCLEOTIDE SEQUENCE</scope>
    <source>
        <strain evidence="3">Prfri</strain>
        <tissue evidence="3">Muscle</tissue>
    </source>
</reference>
<dbReference type="EMBL" id="JAUYZG010000005">
    <property type="protein sequence ID" value="KAK2906747.1"/>
    <property type="molecule type" value="Genomic_DNA"/>
</dbReference>
<feature type="domain" description="Ig-like" evidence="2">
    <location>
        <begin position="52"/>
        <end position="122"/>
    </location>
</feature>
<keyword evidence="4" id="KW-1185">Reference proteome</keyword>
<feature type="signal peptide" evidence="1">
    <location>
        <begin position="1"/>
        <end position="19"/>
    </location>
</feature>
<dbReference type="SUPFAM" id="SSF48726">
    <property type="entry name" value="Immunoglobulin"/>
    <property type="match status" value="3"/>
</dbReference>
<evidence type="ECO:0000259" key="2">
    <source>
        <dbReference type="PROSITE" id="PS50835"/>
    </source>
</evidence>
<dbReference type="PROSITE" id="PS51257">
    <property type="entry name" value="PROKAR_LIPOPROTEIN"/>
    <property type="match status" value="1"/>
</dbReference>
<feature type="domain" description="Ig-like" evidence="2">
    <location>
        <begin position="233"/>
        <end position="314"/>
    </location>
</feature>
<dbReference type="InterPro" id="IPR007110">
    <property type="entry name" value="Ig-like_dom"/>
</dbReference>
<feature type="chain" id="PRO_5041650528" description="Ig-like domain-containing protein" evidence="1">
    <location>
        <begin position="20"/>
        <end position="390"/>
    </location>
</feature>
<dbReference type="PANTHER" id="PTHR21063">
    <property type="entry name" value="LFA-3"/>
    <property type="match status" value="1"/>
</dbReference>
<evidence type="ECO:0000313" key="3">
    <source>
        <dbReference type="EMBL" id="KAK2906747.1"/>
    </source>
</evidence>
<dbReference type="CDD" id="cd00096">
    <property type="entry name" value="Ig"/>
    <property type="match status" value="1"/>
</dbReference>
<keyword evidence="1" id="KW-0732">Signal</keyword>
<organism evidence="3 4">
    <name type="scientific">Cirrhinus molitorella</name>
    <name type="common">mud carp</name>
    <dbReference type="NCBI Taxonomy" id="172907"/>
    <lineage>
        <taxon>Eukaryota</taxon>
        <taxon>Metazoa</taxon>
        <taxon>Chordata</taxon>
        <taxon>Craniata</taxon>
        <taxon>Vertebrata</taxon>
        <taxon>Euteleostomi</taxon>
        <taxon>Actinopterygii</taxon>
        <taxon>Neopterygii</taxon>
        <taxon>Teleostei</taxon>
        <taxon>Ostariophysi</taxon>
        <taxon>Cypriniformes</taxon>
        <taxon>Cyprinidae</taxon>
        <taxon>Labeoninae</taxon>
        <taxon>Labeonini</taxon>
        <taxon>Cirrhinus</taxon>
    </lineage>
</organism>
<dbReference type="InterPro" id="IPR013783">
    <property type="entry name" value="Ig-like_fold"/>
</dbReference>
<sequence>MARLLFILCLLGGMSCVEAVGTKKVSVKNRDLSIQMADHFEIRRQFSPCLSSDSTCTLKCSASDVKEANLTWLKGNQVCSRVTVIDHNPNPSLHLEVEYQDKNNYSCVLNNPKSMTLLANITQLCQKCTDKTQTALPVKKGDIVTLHTYLKTIQNDTRIVWKFNKAVIAEIFYKDMHIYNCDESFRQLNIQNGDLTITNTGKRDTGIYELQIINKTFSCCHFNVTVSDPLPRPQISNHSNHCPSSGSVCVVECSVVNGRHLSLFWNKGNSILSNITVSDDVNYLCLTVDYKDNSNYSCVVSNSLINETKYLIISEVCSDQSYHNTLKIWKCKRAAQKRNDFEPRVNTAETVQTEDEEVQYAETRFFRQNKQKEKANGTEEIIYSRIVKRH</sequence>
<name>A0AA88PZ04_9TELE</name>
<dbReference type="PROSITE" id="PS50835">
    <property type="entry name" value="IG_LIKE"/>
    <property type="match status" value="2"/>
</dbReference>
<comment type="caution">
    <text evidence="3">The sequence shown here is derived from an EMBL/GenBank/DDBJ whole genome shotgun (WGS) entry which is preliminary data.</text>
</comment>
<dbReference type="InterPro" id="IPR036179">
    <property type="entry name" value="Ig-like_dom_sf"/>
</dbReference>
<dbReference type="PANTHER" id="PTHR21063:SF4">
    <property type="entry name" value="CD48 ANTIGEN-RELATED"/>
    <property type="match status" value="1"/>
</dbReference>
<proteinExistence type="predicted"/>
<dbReference type="Gene3D" id="2.60.40.10">
    <property type="entry name" value="Immunoglobulins"/>
    <property type="match status" value="3"/>
</dbReference>
<evidence type="ECO:0000313" key="4">
    <source>
        <dbReference type="Proteomes" id="UP001187343"/>
    </source>
</evidence>
<evidence type="ECO:0000256" key="1">
    <source>
        <dbReference type="SAM" id="SignalP"/>
    </source>
</evidence>
<protein>
    <recommendedName>
        <fullName evidence="2">Ig-like domain-containing protein</fullName>
    </recommendedName>
</protein>
<gene>
    <name evidence="3" type="ORF">Q8A67_005732</name>
</gene>